<sequence length="1944" mass="199148">MNGLQGRMSGLSGLFRWAMVAVVGMVFLGVCAESARAAVAVTNQFSATPCAIGTGNMTCTNPTIGAGVNRVLVLVVTGEGSGNHNPANTSATYGAATFTEVQNSYGNNDNRRYTWMGYIDESQIAANAGSNIGMTVTSSVAFAGTEAYYAVYAGVDQIAPVSGSVKADSPNTTTAVSMGPITTVLDGVAIYALSTNVTGANTPVPTNYIEHVDQNDASGNYMSTIGSRLALPGTSETLTATAQNARWTGAFMALAPLSCADTNGSAVALTAPTSGATVSGSISIATSLNNASNVEYSIDGGAWISDLTLWNSANTHPASTTAPVAGVTVDVRAIEDECGGYVTDSITVTVDNTCSESTQSSIIWDGTNTAAGDFIGASFVTATDVNTLEYLVTEGSGPGTPFEELEYFDTADDVCDYSNWTASSAPTANCGGPFDAGTAGGPLYVFNSGQSTNGDGTLTGSAGTGPTSLHSGTSPPGGFLFIESSGTGPYNATFTRNAAFDAGTYEPNISYAFEGWGGNLISLAFEVNDGSGWTTEWILNGADANADGTWQTADINLNNGSISIDGGAYVSTTTVGGTGTAYTSGSLQMRFVFNTNSFAGDYALDTIRVYGNARATETTVIPWTNDPISASGVLTDGNTYNLYARGLDTECGVAYYGDSVAQSVSPGTSQLFTWSACTETATLTLNPITDPITGNVSVTASGSATGIQVGIVPAPTNASGWIYTPAQDDNTTTVSFYATGTGTCGPLTDSQLNVSTNTMVAPTVTAFSIPATVIDTAAPLEIPVNTFTASDNVGVTGYMITESATAPTAGDAGWSGAAPAVYTVGSYNTYTLYAWAKDAAGNVSLSATASTTVSNCVEAGTVSVSISPDPDPADITGATSVAAILANGASNGMVRWRNNGGLWTTWAPSGATFTPISSRFGTIDFEAMADGSCGASSPVYSTILPRTYDTRVDALEPLTYTAAQNGLTGIRVHMGYHNDKNSTGTFLVEYKLASEPTTWTTPPNMPTADGGAGDTDGTRDEEVFVDLSGLTSSETYDIRMTFADATDGLIGAAVYNVQVTLVSWADNPLLHNSNRFVGTTKHTGNWGKPGDYAGAILCSTCHGKNTGNVKRVKATISFPDGSVMPGGGVSSAVSLLTVEDGSSDFGDDSTAPRASSNRVCEVCHTYDASQTVGVKQHAADQSVAAGHYDNSDCIKCHQHGNGFKADCTSCHGNPPLVASDLTATLDLTNTTGSATAGKHDYHVVTKGYTCNTCHTGWETSGEMPKGGNLNLGFNITLGTTTDSTGAYDGRSTGGGYNAAVGTSVTAGNGLSCSAIYCHGTATPAWTDAGTAACGSCHGDTNGMPSAVAGDGDLSGANSGSQVGKHPEHVVSAGLACTTCHKDLGFGTPDHVNGTVDIWFDTAVAGASATYNNATNTCSNLSCHISKVWDTATPASCDMCHGYPPLTDGSASDLHVAGATPVDHSGVNMTTKHDECNLCHGYSQANGATDNTGNGGDLYQVSYHRDGNIEMNGISAPDNAQSAQYDQATFGCAKACHANDAAHQLSNSALTVVTHEYGSGSCTGCHDGTGTGATLVNDNSAHALASTGLQCEECHGSHGGGTIEIPNNPAVGINYTANGETGIALGVAGTAPGATEAEICWNCHGATYSEFGVNNKANTGSMAYNYGTLNQSNWVGATWTSGTTKFGYKTGPIQSTHSVNPAATGPGMDAVGAIRCSYCHDVHNLNLATGDTLSGAPYLRGTWLGNPYREDGAPQSGDTWTGQNLYGAVPRGGTTYTGLGGYQIDQNNGNPTTGWTANTSAGLCELCHGNGDGNFTAAEIDSLNQFGTASTDWVGTNGHSAAVLGGGDSVAANIFSVADRNSTAPTFSTNNGTSAGNPAMGNQQNLDYNGEVYSFRSSTQEPDGWNLNPRITNRRAHAAYNWGHYCPVNSRINSAGYNLGCLESA</sequence>
<dbReference type="SUPFAM" id="SSF48695">
    <property type="entry name" value="Multiheme cytochromes"/>
    <property type="match status" value="3"/>
</dbReference>
<dbReference type="Proteomes" id="UP000057158">
    <property type="component" value="Chromosome"/>
</dbReference>
<proteinExistence type="predicted"/>
<dbReference type="EMBL" id="CP010802">
    <property type="protein sequence ID" value="ALC15471.1"/>
    <property type="molecule type" value="Genomic_DNA"/>
</dbReference>
<evidence type="ECO:0000256" key="1">
    <source>
        <dbReference type="SAM" id="MobiDB-lite"/>
    </source>
</evidence>
<dbReference type="Gene3D" id="2.60.120.200">
    <property type="match status" value="1"/>
</dbReference>
<accession>A0A0M4CZJ6</accession>
<dbReference type="KEGG" id="des:DSOUD_0683"/>
<feature type="region of interest" description="Disordered" evidence="1">
    <location>
        <begin position="455"/>
        <end position="474"/>
    </location>
</feature>
<keyword evidence="3" id="KW-1185">Reference proteome</keyword>
<feature type="region of interest" description="Disordered" evidence="1">
    <location>
        <begin position="997"/>
        <end position="1018"/>
    </location>
</feature>
<organism evidence="2 3">
    <name type="scientific">Desulfuromonas soudanensis</name>
    <dbReference type="NCBI Taxonomy" id="1603606"/>
    <lineage>
        <taxon>Bacteria</taxon>
        <taxon>Pseudomonadati</taxon>
        <taxon>Thermodesulfobacteriota</taxon>
        <taxon>Desulfuromonadia</taxon>
        <taxon>Desulfuromonadales</taxon>
        <taxon>Desulfuromonadaceae</taxon>
        <taxon>Desulfuromonas</taxon>
    </lineage>
</organism>
<gene>
    <name evidence="2" type="ORF">DSOUD_0683</name>
</gene>
<protein>
    <submittedName>
        <fullName evidence="2">Putative multiheme cytochrome c</fullName>
    </submittedName>
</protein>
<dbReference type="InterPro" id="IPR010176">
    <property type="entry name" value="C4xCH_C2xCH_motif_GEOSU"/>
</dbReference>
<evidence type="ECO:0000313" key="2">
    <source>
        <dbReference type="EMBL" id="ALC15471.1"/>
    </source>
</evidence>
<feature type="compositionally biased region" description="Low complexity" evidence="1">
    <location>
        <begin position="997"/>
        <end position="1009"/>
    </location>
</feature>
<evidence type="ECO:0000313" key="3">
    <source>
        <dbReference type="Proteomes" id="UP000057158"/>
    </source>
</evidence>
<name>A0A0M4CZJ6_9BACT</name>
<dbReference type="InterPro" id="IPR036280">
    <property type="entry name" value="Multihaem_cyt_sf"/>
</dbReference>
<dbReference type="NCBIfam" id="TIGR01904">
    <property type="entry name" value="GSu_C4xC__C2xCH"/>
    <property type="match status" value="2"/>
</dbReference>
<reference evidence="2 3" key="1">
    <citation type="submission" date="2015-07" db="EMBL/GenBank/DDBJ databases">
        <title>Isolation and Genomic Characterization of a Novel Halophilic Metal-Reducing Deltaproteobacterium from the Deep Subsurface.</title>
        <authorList>
            <person name="Badalamenti J.P."/>
            <person name="Summers Z.M."/>
            <person name="Gralnick J.A."/>
            <person name="Bond D.R."/>
        </authorList>
    </citation>
    <scope>NUCLEOTIDE SEQUENCE [LARGE SCALE GENOMIC DNA]</scope>
    <source>
        <strain evidence="2 3">WTL</strain>
    </source>
</reference>